<evidence type="ECO:0000313" key="2">
    <source>
        <dbReference type="Proteomes" id="UP000658793"/>
    </source>
</evidence>
<evidence type="ECO:0008006" key="3">
    <source>
        <dbReference type="Google" id="ProtNLM"/>
    </source>
</evidence>
<dbReference type="RefSeq" id="WP_188493650.1">
    <property type="nucleotide sequence ID" value="NZ_BMGA01000003.1"/>
</dbReference>
<name>A0ABQ1HFA0_9FLAO</name>
<dbReference type="Pfam" id="PF06293">
    <property type="entry name" value="Kdo"/>
    <property type="match status" value="1"/>
</dbReference>
<sequence>MKNIFNSEFVDKVEVIQDYIENFDSKGELFGNGKRNKIKLFELEGKVINIKSFKIPHLINKIAYKYFRKTKARRSYEYATALLAKGIGTPQPIAYFENSNFIGLNDSYYVSEHLECDLTFRELVQIPDYPDYDNILRQFVKFTFKLHEAGIEFLDHSPGNTLIKKCTDETYQFCLVDLNRMIFHHKMDFEQRMRNFSRLTSQKKMIEVMSNEYSKLYKEKSENEIFDSMWKATTKFQEEFKRKKRLKNKLKFWK</sequence>
<reference evidence="2" key="1">
    <citation type="journal article" date="2019" name="Int. J. Syst. Evol. Microbiol.">
        <title>The Global Catalogue of Microorganisms (GCM) 10K type strain sequencing project: providing services to taxonomists for standard genome sequencing and annotation.</title>
        <authorList>
            <consortium name="The Broad Institute Genomics Platform"/>
            <consortium name="The Broad Institute Genome Sequencing Center for Infectious Disease"/>
            <person name="Wu L."/>
            <person name="Ma J."/>
        </authorList>
    </citation>
    <scope>NUCLEOTIDE SEQUENCE [LARGE SCALE GENOMIC DNA]</scope>
    <source>
        <strain evidence="2">CGMCC 1.12811</strain>
    </source>
</reference>
<dbReference type="Proteomes" id="UP000658793">
    <property type="component" value="Unassembled WGS sequence"/>
</dbReference>
<proteinExistence type="predicted"/>
<protein>
    <recommendedName>
        <fullName evidence="3">Kdo domain containing protein</fullName>
    </recommendedName>
</protein>
<dbReference type="InterPro" id="IPR011009">
    <property type="entry name" value="Kinase-like_dom_sf"/>
</dbReference>
<keyword evidence="2" id="KW-1185">Reference proteome</keyword>
<dbReference type="SUPFAM" id="SSF56112">
    <property type="entry name" value="Protein kinase-like (PK-like)"/>
    <property type="match status" value="1"/>
</dbReference>
<gene>
    <name evidence="1" type="ORF">GCM10008015_14570</name>
</gene>
<evidence type="ECO:0000313" key="1">
    <source>
        <dbReference type="EMBL" id="GGA74974.1"/>
    </source>
</evidence>
<dbReference type="EMBL" id="BMGA01000003">
    <property type="protein sequence ID" value="GGA74974.1"/>
    <property type="molecule type" value="Genomic_DNA"/>
</dbReference>
<organism evidence="1 2">
    <name type="scientific">Flavobacterium palustre</name>
    <dbReference type="NCBI Taxonomy" id="1476463"/>
    <lineage>
        <taxon>Bacteria</taxon>
        <taxon>Pseudomonadati</taxon>
        <taxon>Bacteroidota</taxon>
        <taxon>Flavobacteriia</taxon>
        <taxon>Flavobacteriales</taxon>
        <taxon>Flavobacteriaceae</taxon>
        <taxon>Flavobacterium</taxon>
    </lineage>
</organism>
<comment type="caution">
    <text evidence="1">The sequence shown here is derived from an EMBL/GenBank/DDBJ whole genome shotgun (WGS) entry which is preliminary data.</text>
</comment>
<accession>A0ABQ1HFA0</accession>